<evidence type="ECO:0000313" key="3">
    <source>
        <dbReference type="EMBL" id="ODN84812.1"/>
    </source>
</evidence>
<feature type="region of interest" description="Disordered" evidence="1">
    <location>
        <begin position="704"/>
        <end position="758"/>
    </location>
</feature>
<protein>
    <recommendedName>
        <fullName evidence="2">Inositol polyphosphate-related phosphatase domain-containing protein</fullName>
    </recommendedName>
</protein>
<proteinExistence type="predicted"/>
<feature type="region of interest" description="Disordered" evidence="1">
    <location>
        <begin position="633"/>
        <end position="672"/>
    </location>
</feature>
<feature type="region of interest" description="Disordered" evidence="1">
    <location>
        <begin position="179"/>
        <end position="262"/>
    </location>
</feature>
<feature type="region of interest" description="Disordered" evidence="1">
    <location>
        <begin position="1"/>
        <end position="111"/>
    </location>
</feature>
<feature type="compositionally biased region" description="Low complexity" evidence="1">
    <location>
        <begin position="411"/>
        <end position="420"/>
    </location>
</feature>
<dbReference type="Pfam" id="PF22669">
    <property type="entry name" value="Exo_endo_phos2"/>
    <property type="match status" value="2"/>
</dbReference>
<dbReference type="GO" id="GO:0046856">
    <property type="term" value="P:phosphatidylinositol dephosphorylation"/>
    <property type="evidence" value="ECO:0007669"/>
    <property type="project" value="InterPro"/>
</dbReference>
<feature type="compositionally biased region" description="Low complexity" evidence="1">
    <location>
        <begin position="1081"/>
        <end position="1091"/>
    </location>
</feature>
<gene>
    <name evidence="3" type="ORF">L202_00680</name>
</gene>
<evidence type="ECO:0000259" key="2">
    <source>
        <dbReference type="SMART" id="SM00128"/>
    </source>
</evidence>
<dbReference type="RefSeq" id="XP_018998615.1">
    <property type="nucleotide sequence ID" value="XM_019133910.1"/>
</dbReference>
<feature type="compositionally biased region" description="Polar residues" evidence="1">
    <location>
        <begin position="1122"/>
        <end position="1135"/>
    </location>
</feature>
<evidence type="ECO:0000256" key="1">
    <source>
        <dbReference type="SAM" id="MobiDB-lite"/>
    </source>
</evidence>
<feature type="region of interest" description="Disordered" evidence="1">
    <location>
        <begin position="786"/>
        <end position="930"/>
    </location>
</feature>
<feature type="domain" description="Inositol polyphosphate-related phosphatase" evidence="2">
    <location>
        <begin position="349"/>
        <end position="666"/>
    </location>
</feature>
<dbReference type="OrthoDB" id="405996at2759"/>
<organism evidence="3 4">
    <name type="scientific">Cryptococcus amylolentus CBS 6039</name>
    <dbReference type="NCBI Taxonomy" id="1295533"/>
    <lineage>
        <taxon>Eukaryota</taxon>
        <taxon>Fungi</taxon>
        <taxon>Dikarya</taxon>
        <taxon>Basidiomycota</taxon>
        <taxon>Agaricomycotina</taxon>
        <taxon>Tremellomycetes</taxon>
        <taxon>Tremellales</taxon>
        <taxon>Cryptococcaceae</taxon>
        <taxon>Cryptococcus</taxon>
    </lineage>
</organism>
<dbReference type="SUPFAM" id="SSF56219">
    <property type="entry name" value="DNase I-like"/>
    <property type="match status" value="1"/>
</dbReference>
<feature type="compositionally biased region" description="Basic and acidic residues" evidence="1">
    <location>
        <begin position="808"/>
        <end position="836"/>
    </location>
</feature>
<dbReference type="GeneID" id="30151989"/>
<sequence>MARNLLLSLANKHSAHHQQDSTPSEPPNNGCAPAQDSSRVRSRLHALFHAKDEQHLEPHHDPGGGESRASEQTDRDAGDLAGAGVAEGADEGKRSETPNGDPRVALTLSPPKPQREAIKVMVVTWNMGDALPKGDLSVLLGQVPPYKPQPATSEIPHLPVENAHPYHIVVVAGQECPTPSGAPRGIGGGLIKGMTLRNKRESKEKERTEKDDAESRGEVIEGDLEEGAGLKSPDIAEDDDFKGRVSSPMTSHSPFFHRLPTTSKGWSTMLDDFLCGPNYKYKAPPSLPLSDQPSNPTSRDSPMPQKFPIGASSPVPSPKPPILRSASVPATPTTPIPIPFSKGSNSGTQTPTGIVRTHSQFHPIVSPLGNSRSSLESTGMESSSESGIEEDYSNTATTSDENKNTKKPNRPKSSSSPVKPTMVRPEIVIPAGDGADEDEGDGSYVHVAKERLMGMYFSVYVYKGAEHLIQGLDKDFVTAGLAGGRVGNKGGIGISLKLAGHRFLFVNSHLAAHTDRKAARIANINKIKSELRLDCFLPRDDPRSQAEDITDRFDTVFWCGDLNFRLELSRLHADWLIEQKKYEDALKWDQLRMAMSSEENNPFPGFEEAPINFPCTFKYDVWKSVRATNRELRRTLKRRKSTTSAISTGDPEPSDLAVPPARKAGGHQKTLSGVPEAGAMEEMGEEEPSVKNPSRASNDFETPYEFLSQRENSPYRSDDDYDRRRSFESSRYSGMASTTAGTDFDDSDDDEEPQASAQQLKQFEHVFKEKTRHLLELVKMDGILTTSPAKKERKRQMSNRKRGFSSARQDRREERERELEREEEELRDRWGNESRRTSMSSFVSNAIEDDNRRTSASSYRSVRAGPLSYEGHLNVPATSNRSDNSHSSFSPPKFDQGLGKPPFGRRMSVMKRNSSGKSFKELEEEEDDEFEMGLDRREGIYDTSKKQRVPSWCDRVLWKAHVSPDPPSPIMEAVEEEDESHSHDRSFSRLSTVFTSFGGHFRRTATKDPSPLGAFANTDTALRMKQAVESSGDDYELERNISRALAYDAERNLGDTVIESPPETPDLNAGPSDVNELGLISAPKRSSPARSPAKDSRFFPSSQSIPTPTVTPRISPVKCGSGSVTPQANQSTPNPTRHMLSFDNLPKGISTPKQSTPTAETPVRSQSPQVERIKSTFGARPRSHSHNAASDKPEKEKKKGRASDGIVGVLATPTKSTVALRRKVSGAASRSGSPIAASPIRASTTPATGDYFVAPNADPTVNTGRPPQSVAWSHPDAPHHSKSYAPLTKEPIGMSPLTHAPTAPVPNLRSSANTRKEEFSSLRRWMKEFPGWLHVTKDKPVEDKEEMVPQIVEQEKRWQKGEVRCLHYGTIDDSGMRLLEGRSDHRPAIFAGAVYV</sequence>
<feature type="compositionally biased region" description="Polar residues" evidence="1">
    <location>
        <begin position="1099"/>
        <end position="1112"/>
    </location>
</feature>
<dbReference type="Gene3D" id="3.60.10.10">
    <property type="entry name" value="Endonuclease/exonuclease/phosphatase"/>
    <property type="match status" value="2"/>
</dbReference>
<keyword evidence="4" id="KW-1185">Reference proteome</keyword>
<dbReference type="GO" id="GO:0004439">
    <property type="term" value="F:phosphatidylinositol-4,5-bisphosphate 5-phosphatase activity"/>
    <property type="evidence" value="ECO:0007669"/>
    <property type="project" value="TreeGrafter"/>
</dbReference>
<feature type="compositionally biased region" description="Basic residues" evidence="1">
    <location>
        <begin position="791"/>
        <end position="803"/>
    </location>
</feature>
<feature type="compositionally biased region" description="Low complexity" evidence="1">
    <location>
        <begin position="879"/>
        <end position="890"/>
    </location>
</feature>
<feature type="compositionally biased region" description="Basic and acidic residues" evidence="1">
    <location>
        <begin position="49"/>
        <end position="78"/>
    </location>
</feature>
<reference evidence="3 4" key="1">
    <citation type="submission" date="2016-06" db="EMBL/GenBank/DDBJ databases">
        <title>Evolution of pathogenesis and genome organization in the Tremellales.</title>
        <authorList>
            <person name="Cuomo C."/>
            <person name="Litvintseva A."/>
            <person name="Heitman J."/>
            <person name="Chen Y."/>
            <person name="Sun S."/>
            <person name="Springer D."/>
            <person name="Dromer F."/>
            <person name="Young S."/>
            <person name="Zeng Q."/>
            <person name="Chapman S."/>
            <person name="Gujja S."/>
            <person name="Saif S."/>
            <person name="Birren B."/>
        </authorList>
    </citation>
    <scope>NUCLEOTIDE SEQUENCE [LARGE SCALE GENOMIC DNA]</scope>
    <source>
        <strain evidence="3 4">CBS 6039</strain>
    </source>
</reference>
<dbReference type="InterPro" id="IPR046985">
    <property type="entry name" value="IP5"/>
</dbReference>
<feature type="compositionally biased region" description="Low complexity" evidence="1">
    <location>
        <begin position="371"/>
        <end position="386"/>
    </location>
</feature>
<name>A0A1E3I8A7_9TREE</name>
<feature type="compositionally biased region" description="Basic and acidic residues" evidence="1">
    <location>
        <begin position="716"/>
        <end position="728"/>
    </location>
</feature>
<dbReference type="STRING" id="1295533.A0A1E3I8A7"/>
<dbReference type="SMART" id="SM00128">
    <property type="entry name" value="IPPc"/>
    <property type="match status" value="1"/>
</dbReference>
<feature type="compositionally biased region" description="Basic and acidic residues" evidence="1">
    <location>
        <begin position="198"/>
        <end position="219"/>
    </location>
</feature>
<dbReference type="FunFam" id="3.60.10.10:FF:000106">
    <property type="entry name" value="Unplaced genomic scaffold supercont1.219, whole genome shotgun sequence"/>
    <property type="match status" value="1"/>
</dbReference>
<dbReference type="InterPro" id="IPR000300">
    <property type="entry name" value="IPPc"/>
</dbReference>
<feature type="compositionally biased region" description="Polar residues" evidence="1">
    <location>
        <begin position="1151"/>
        <end position="1169"/>
    </location>
</feature>
<feature type="region of interest" description="Disordered" evidence="1">
    <location>
        <begin position="1056"/>
        <end position="1205"/>
    </location>
</feature>
<feature type="region of interest" description="Disordered" evidence="1">
    <location>
        <begin position="680"/>
        <end position="699"/>
    </location>
</feature>
<dbReference type="PANTHER" id="PTHR11200">
    <property type="entry name" value="INOSITOL 5-PHOSPHATASE"/>
    <property type="match status" value="1"/>
</dbReference>
<evidence type="ECO:0000313" key="4">
    <source>
        <dbReference type="Proteomes" id="UP000094065"/>
    </source>
</evidence>
<dbReference type="PANTHER" id="PTHR11200:SF275">
    <property type="entry name" value="LD06095P"/>
    <property type="match status" value="1"/>
</dbReference>
<dbReference type="InterPro" id="IPR036691">
    <property type="entry name" value="Endo/exonu/phosph_ase_sf"/>
</dbReference>
<feature type="compositionally biased region" description="Polar residues" evidence="1">
    <location>
        <begin position="342"/>
        <end position="360"/>
    </location>
</feature>
<feature type="region of interest" description="Disordered" evidence="1">
    <location>
        <begin position="284"/>
        <end position="425"/>
    </location>
</feature>
<feature type="compositionally biased region" description="Acidic residues" evidence="1">
    <location>
        <begin position="743"/>
        <end position="753"/>
    </location>
</feature>
<comment type="caution">
    <text evidence="3">The sequence shown here is derived from an EMBL/GenBank/DDBJ whole genome shotgun (WGS) entry which is preliminary data.</text>
</comment>
<dbReference type="EMBL" id="AWGJ01000001">
    <property type="protein sequence ID" value="ODN84812.1"/>
    <property type="molecule type" value="Genomic_DNA"/>
</dbReference>
<dbReference type="Proteomes" id="UP000094065">
    <property type="component" value="Unassembled WGS sequence"/>
</dbReference>
<accession>A0A1E3I8A7</accession>
<feature type="compositionally biased region" description="Polar residues" evidence="1">
    <location>
        <begin position="289"/>
        <end position="300"/>
    </location>
</feature>